<dbReference type="EMBL" id="CAUOFW020000001">
    <property type="protein sequence ID" value="CAK9133253.1"/>
    <property type="molecule type" value="Genomic_DNA"/>
</dbReference>
<gene>
    <name evidence="2" type="ORF">ILEXP_LOCUS128</name>
</gene>
<reference evidence="2 3" key="1">
    <citation type="submission" date="2024-02" db="EMBL/GenBank/DDBJ databases">
        <authorList>
            <person name="Vignale AGUSTIN F."/>
            <person name="Sosa J E."/>
            <person name="Modenutti C."/>
        </authorList>
    </citation>
    <scope>NUCLEOTIDE SEQUENCE [LARGE SCALE GENOMIC DNA]</scope>
</reference>
<evidence type="ECO:0000256" key="1">
    <source>
        <dbReference type="SAM" id="MobiDB-lite"/>
    </source>
</evidence>
<evidence type="ECO:0000313" key="2">
    <source>
        <dbReference type="EMBL" id="CAK9133253.1"/>
    </source>
</evidence>
<comment type="caution">
    <text evidence="2">The sequence shown here is derived from an EMBL/GenBank/DDBJ whole genome shotgun (WGS) entry which is preliminary data.</text>
</comment>
<feature type="region of interest" description="Disordered" evidence="1">
    <location>
        <begin position="44"/>
        <end position="64"/>
    </location>
</feature>
<dbReference type="AlphaFoldDB" id="A0ABC8QL84"/>
<feature type="non-terminal residue" evidence="2">
    <location>
        <position position="64"/>
    </location>
</feature>
<feature type="compositionally biased region" description="Polar residues" evidence="1">
    <location>
        <begin position="44"/>
        <end position="58"/>
    </location>
</feature>
<accession>A0ABC8QL84</accession>
<dbReference type="Proteomes" id="UP001642360">
    <property type="component" value="Unassembled WGS sequence"/>
</dbReference>
<proteinExistence type="predicted"/>
<organism evidence="2 3">
    <name type="scientific">Ilex paraguariensis</name>
    <name type="common">yerba mate</name>
    <dbReference type="NCBI Taxonomy" id="185542"/>
    <lineage>
        <taxon>Eukaryota</taxon>
        <taxon>Viridiplantae</taxon>
        <taxon>Streptophyta</taxon>
        <taxon>Embryophyta</taxon>
        <taxon>Tracheophyta</taxon>
        <taxon>Spermatophyta</taxon>
        <taxon>Magnoliopsida</taxon>
        <taxon>eudicotyledons</taxon>
        <taxon>Gunneridae</taxon>
        <taxon>Pentapetalae</taxon>
        <taxon>asterids</taxon>
        <taxon>campanulids</taxon>
        <taxon>Aquifoliales</taxon>
        <taxon>Aquifoliaceae</taxon>
        <taxon>Ilex</taxon>
    </lineage>
</organism>
<protein>
    <submittedName>
        <fullName evidence="2">Uncharacterized protein</fullName>
    </submittedName>
</protein>
<sequence length="64" mass="6734">MDPAEVKTIPVKATKTSVMPKEVIETSIGVTLSHLDPYTALNLKETSSRVPHGTSASPSAGEAR</sequence>
<name>A0ABC8QL84_9AQUA</name>
<keyword evidence="3" id="KW-1185">Reference proteome</keyword>
<evidence type="ECO:0000313" key="3">
    <source>
        <dbReference type="Proteomes" id="UP001642360"/>
    </source>
</evidence>